<accession>A0ABQ8HB54</accession>
<comment type="subcellular location">
    <subcellularLocation>
        <location evidence="1">Nucleus</location>
    </subcellularLocation>
</comment>
<keyword evidence="3" id="KW-0539">Nucleus</keyword>
<evidence type="ECO:0000313" key="8">
    <source>
        <dbReference type="Proteomes" id="UP000827721"/>
    </source>
</evidence>
<reference evidence="7 8" key="1">
    <citation type="submission" date="2021-02" db="EMBL/GenBank/DDBJ databases">
        <title>Plant Genome Project.</title>
        <authorList>
            <person name="Zhang R.-G."/>
        </authorList>
    </citation>
    <scope>NUCLEOTIDE SEQUENCE [LARGE SCALE GENOMIC DNA]</scope>
    <source>
        <tissue evidence="7">Leaves</tissue>
    </source>
</reference>
<keyword evidence="2" id="KW-0238">DNA-binding</keyword>
<evidence type="ECO:0000259" key="6">
    <source>
        <dbReference type="PROSITE" id="PS51294"/>
    </source>
</evidence>
<sequence length="755" mass="84571">MVLQRRLDYGFSGYEVPVVPRASRSPRGRVPIRKKHDNNRIRAIEILACVAGELLQDTGNSSPNAACREEWDNIFENTTKCKQGHHQRYKEGEAKLSKTDSCEQEICEENFTCEFSHVPGLQGHHQSYKVNEFSHAHENFGFKTNSTSYFADQRAYVNEKCASGSCLDRAGGYSPNTLGFFRGHVDSVIETKSESKLSTFLIRQSDKISFAEQWPYFNGRSVSKGPFGKVVRDAPFRGQVDSVTERKYEAKPSIIRSSKSGIFPVKGSLDMVELNLKPPSLVRPKSNLKASSFRRWKTRGSFSRRCANVEVDSRDVDENSVRCPQPSRPSPNILDQSIRNFSVSRHWRGASNLKRGACRRTDWKWKPAYFNGRSCHTRQRSQRISPYRRRKVFDRSSLSTLDGRFHCKPTFNSSNKRSNDDNCTAGATNEASSSAAGRQAVPDSTSGDCNVKLSIKSFKVPELLIEIPATATIGSLKVSDIALFAFLWRAVMEAVTANLGEGLHVGVVLQGKSVRDDNKTLLQTGICHDEDHHSLGFILEPNHAPIRSHPHAEDPHLLSGSRPQGLMRRAMSFALQPKPSDVCSLPPVMNLGSSVDNSFDVVCSLADISTNNAMPDSQALVAVPAITMEALPVVPLRQKSGHPEFVQRRTRRPFSVSEVEALVQAVEELGTGRWRDVKLRAFDSAKHRTYVDLKDKWKTLVHTARISPQQRRGEPVPQQLLDRVLAAHAFWSHHQAKQQSHYHFKAASSELIKDA</sequence>
<dbReference type="InterPro" id="IPR031105">
    <property type="entry name" value="TRP_plant"/>
</dbReference>
<dbReference type="InterPro" id="IPR017930">
    <property type="entry name" value="Myb_dom"/>
</dbReference>
<feature type="domain" description="Myb-like" evidence="5">
    <location>
        <begin position="646"/>
        <end position="701"/>
    </location>
</feature>
<evidence type="ECO:0000259" key="5">
    <source>
        <dbReference type="PROSITE" id="PS50090"/>
    </source>
</evidence>
<name>A0ABQ8HB54_9ROSI</name>
<dbReference type="Pfam" id="PF23603">
    <property type="entry name" value="Ubiquitin_TPR1"/>
    <property type="match status" value="1"/>
</dbReference>
<gene>
    <name evidence="7" type="ORF">JRO89_XS12G0045100</name>
</gene>
<dbReference type="SMART" id="SM00717">
    <property type="entry name" value="SANT"/>
    <property type="match status" value="1"/>
</dbReference>
<protein>
    <submittedName>
        <fullName evidence="7">Uncharacterized protein</fullName>
    </submittedName>
</protein>
<dbReference type="PANTHER" id="PTHR21717:SF83">
    <property type="match status" value="1"/>
</dbReference>
<proteinExistence type="predicted"/>
<comment type="caution">
    <text evidence="7">The sequence shown here is derived from an EMBL/GenBank/DDBJ whole genome shotgun (WGS) entry which is preliminary data.</text>
</comment>
<dbReference type="PROSITE" id="PS50090">
    <property type="entry name" value="MYB_LIKE"/>
    <property type="match status" value="1"/>
</dbReference>
<evidence type="ECO:0000313" key="7">
    <source>
        <dbReference type="EMBL" id="KAH7553704.1"/>
    </source>
</evidence>
<dbReference type="SUPFAM" id="SSF46689">
    <property type="entry name" value="Homeodomain-like"/>
    <property type="match status" value="1"/>
</dbReference>
<dbReference type="Gene3D" id="1.10.246.220">
    <property type="match status" value="1"/>
</dbReference>
<keyword evidence="8" id="KW-1185">Reference proteome</keyword>
<dbReference type="PANTHER" id="PTHR21717">
    <property type="entry name" value="TELOMERIC REPEAT BINDING PROTEIN"/>
    <property type="match status" value="1"/>
</dbReference>
<evidence type="ECO:0000256" key="4">
    <source>
        <dbReference type="SAM" id="MobiDB-lite"/>
    </source>
</evidence>
<dbReference type="Proteomes" id="UP000827721">
    <property type="component" value="Unassembled WGS sequence"/>
</dbReference>
<feature type="domain" description="HTH myb-type" evidence="6">
    <location>
        <begin position="647"/>
        <end position="705"/>
    </location>
</feature>
<dbReference type="CDD" id="cd11660">
    <property type="entry name" value="SANT_TRF"/>
    <property type="match status" value="1"/>
</dbReference>
<dbReference type="EMBL" id="JAFEMO010000012">
    <property type="protein sequence ID" value="KAH7553704.1"/>
    <property type="molecule type" value="Genomic_DNA"/>
</dbReference>
<feature type="region of interest" description="Disordered" evidence="4">
    <location>
        <begin position="411"/>
        <end position="446"/>
    </location>
</feature>
<evidence type="ECO:0000256" key="1">
    <source>
        <dbReference type="ARBA" id="ARBA00004123"/>
    </source>
</evidence>
<dbReference type="PROSITE" id="PS51294">
    <property type="entry name" value="HTH_MYB"/>
    <property type="match status" value="1"/>
</dbReference>
<evidence type="ECO:0000256" key="3">
    <source>
        <dbReference type="ARBA" id="ARBA00023242"/>
    </source>
</evidence>
<dbReference type="InterPro" id="IPR009057">
    <property type="entry name" value="Homeodomain-like_sf"/>
</dbReference>
<evidence type="ECO:0000256" key="2">
    <source>
        <dbReference type="ARBA" id="ARBA00023125"/>
    </source>
</evidence>
<organism evidence="7 8">
    <name type="scientific">Xanthoceras sorbifolium</name>
    <dbReference type="NCBI Taxonomy" id="99658"/>
    <lineage>
        <taxon>Eukaryota</taxon>
        <taxon>Viridiplantae</taxon>
        <taxon>Streptophyta</taxon>
        <taxon>Embryophyta</taxon>
        <taxon>Tracheophyta</taxon>
        <taxon>Spermatophyta</taxon>
        <taxon>Magnoliopsida</taxon>
        <taxon>eudicotyledons</taxon>
        <taxon>Gunneridae</taxon>
        <taxon>Pentapetalae</taxon>
        <taxon>rosids</taxon>
        <taxon>malvids</taxon>
        <taxon>Sapindales</taxon>
        <taxon>Sapindaceae</taxon>
        <taxon>Xanthoceroideae</taxon>
        <taxon>Xanthoceras</taxon>
    </lineage>
</organism>
<dbReference type="InterPro" id="IPR057625">
    <property type="entry name" value="TPR1-6-like_ubiquitin"/>
</dbReference>
<dbReference type="InterPro" id="IPR001005">
    <property type="entry name" value="SANT/Myb"/>
</dbReference>